<dbReference type="RefSeq" id="WP_187504516.1">
    <property type="nucleotide sequence ID" value="NZ_CP162536.1"/>
</dbReference>
<proteinExistence type="predicted"/>
<evidence type="ECO:0000313" key="2">
    <source>
        <dbReference type="Proteomes" id="UP000597613"/>
    </source>
</evidence>
<dbReference type="EMBL" id="JACONT010000034">
    <property type="protein sequence ID" value="MBC3942857.1"/>
    <property type="molecule type" value="Genomic_DNA"/>
</dbReference>
<organism evidence="1 2">
    <name type="scientific">Sphingomonas albertensis</name>
    <dbReference type="NCBI Taxonomy" id="2762591"/>
    <lineage>
        <taxon>Bacteria</taxon>
        <taxon>Pseudomonadati</taxon>
        <taxon>Pseudomonadota</taxon>
        <taxon>Alphaproteobacteria</taxon>
        <taxon>Sphingomonadales</taxon>
        <taxon>Sphingomonadaceae</taxon>
        <taxon>Sphingomonas</taxon>
    </lineage>
</organism>
<keyword evidence="2" id="KW-1185">Reference proteome</keyword>
<name>A0ABR7ARE8_9SPHN</name>
<sequence length="131" mass="13827">MKPHAAIAMILLLGASAPPGPKATSTRPPIRVGTCAFTTVGVVTQRLEDNGRPVPGSGSSITLKNGVYGVSYDQVAAVQHSRVGDRVMTCLAKLPTHCPPGDQRGKWYTTTNLRTDESWTLPDAEHMCGGA</sequence>
<gene>
    <name evidence="1" type="ORF">H8S47_14365</name>
</gene>
<comment type="caution">
    <text evidence="1">The sequence shown here is derived from an EMBL/GenBank/DDBJ whole genome shotgun (WGS) entry which is preliminary data.</text>
</comment>
<evidence type="ECO:0000313" key="1">
    <source>
        <dbReference type="EMBL" id="MBC3942857.1"/>
    </source>
</evidence>
<reference evidence="1 2" key="1">
    <citation type="submission" date="2020-08" db="EMBL/GenBank/DDBJ databases">
        <title>Putative novel bacterial strains isolated from necrotic wheat leaf tissues caused by Xanthomonas translucens.</title>
        <authorList>
            <person name="Tambong J.T."/>
        </authorList>
    </citation>
    <scope>NUCLEOTIDE SEQUENCE [LARGE SCALE GENOMIC DNA]</scope>
    <source>
        <strain evidence="2">DOAB 1063</strain>
    </source>
</reference>
<accession>A0ABR7ARE8</accession>
<dbReference type="Proteomes" id="UP000597613">
    <property type="component" value="Unassembled WGS sequence"/>
</dbReference>
<protein>
    <submittedName>
        <fullName evidence="1">Uncharacterized protein</fullName>
    </submittedName>
</protein>